<reference evidence="2" key="1">
    <citation type="submission" date="2018-05" db="EMBL/GenBank/DDBJ databases">
        <authorList>
            <person name="Lanie J.A."/>
            <person name="Ng W.-L."/>
            <person name="Kazmierczak K.M."/>
            <person name="Andrzejewski T.M."/>
            <person name="Davidsen T.M."/>
            <person name="Wayne K.J."/>
            <person name="Tettelin H."/>
            <person name="Glass J.I."/>
            <person name="Rusch D."/>
            <person name="Podicherti R."/>
            <person name="Tsui H.-C.T."/>
            <person name="Winkler M.E."/>
        </authorList>
    </citation>
    <scope>NUCLEOTIDE SEQUENCE</scope>
</reference>
<evidence type="ECO:0000256" key="1">
    <source>
        <dbReference type="SAM" id="MobiDB-lite"/>
    </source>
</evidence>
<dbReference type="EMBL" id="UINC01007319">
    <property type="protein sequence ID" value="SVA32662.1"/>
    <property type="molecule type" value="Genomic_DNA"/>
</dbReference>
<proteinExistence type="predicted"/>
<accession>A0A381UX03</accession>
<evidence type="ECO:0000313" key="2">
    <source>
        <dbReference type="EMBL" id="SVA32662.1"/>
    </source>
</evidence>
<organism evidence="2">
    <name type="scientific">marine metagenome</name>
    <dbReference type="NCBI Taxonomy" id="408172"/>
    <lineage>
        <taxon>unclassified sequences</taxon>
        <taxon>metagenomes</taxon>
        <taxon>ecological metagenomes</taxon>
    </lineage>
</organism>
<sequence>MQDQNVAVRARRDPSHLAKIPGRQCASRRDRRVWPAFDFGVFDRLGVHNQRE</sequence>
<gene>
    <name evidence="2" type="ORF">METZ01_LOCUS85516</name>
</gene>
<name>A0A381UX03_9ZZZZ</name>
<protein>
    <submittedName>
        <fullName evidence="2">Uncharacterized protein</fullName>
    </submittedName>
</protein>
<feature type="region of interest" description="Disordered" evidence="1">
    <location>
        <begin position="1"/>
        <end position="23"/>
    </location>
</feature>
<dbReference type="AlphaFoldDB" id="A0A381UX03"/>